<dbReference type="Proteomes" id="UP000001949">
    <property type="component" value="Unassembled WGS sequence"/>
</dbReference>
<accession>Q4MYH1</accession>
<reference evidence="2 3" key="1">
    <citation type="journal article" date="2005" name="Science">
        <title>Genome sequence of Theileria parva, a bovine pathogen that transforms lymphocytes.</title>
        <authorList>
            <person name="Gardner M.J."/>
            <person name="Bishop R."/>
            <person name="Shah T."/>
            <person name="de Villiers E.P."/>
            <person name="Carlton J.M."/>
            <person name="Hall N."/>
            <person name="Ren Q."/>
            <person name="Paulsen I.T."/>
            <person name="Pain A."/>
            <person name="Berriman M."/>
            <person name="Wilson R.J.M."/>
            <person name="Sato S."/>
            <person name="Ralph S.A."/>
            <person name="Mann D.J."/>
            <person name="Xiong Z."/>
            <person name="Shallom S.J."/>
            <person name="Weidman J."/>
            <person name="Jiang L."/>
            <person name="Lynn J."/>
            <person name="Weaver B."/>
            <person name="Shoaibi A."/>
            <person name="Domingo A.R."/>
            <person name="Wasawo D."/>
            <person name="Crabtree J."/>
            <person name="Wortman J.R."/>
            <person name="Haas B."/>
            <person name="Angiuoli S.V."/>
            <person name="Creasy T.H."/>
            <person name="Lu C."/>
            <person name="Suh B."/>
            <person name="Silva J.C."/>
            <person name="Utterback T.R."/>
            <person name="Feldblyum T.V."/>
            <person name="Pertea M."/>
            <person name="Allen J."/>
            <person name="Nierman W.C."/>
            <person name="Taracha E.L.N."/>
            <person name="Salzberg S.L."/>
            <person name="White O.R."/>
            <person name="Fitzhugh H.A."/>
            <person name="Morzaria S."/>
            <person name="Venter J.C."/>
            <person name="Fraser C.M."/>
            <person name="Nene V."/>
        </authorList>
    </citation>
    <scope>NUCLEOTIDE SEQUENCE [LARGE SCALE GENOMIC DNA]</scope>
    <source>
        <strain evidence="2 3">Muguga</strain>
    </source>
</reference>
<evidence type="ECO:0000313" key="3">
    <source>
        <dbReference type="Proteomes" id="UP000001949"/>
    </source>
</evidence>
<gene>
    <name evidence="2" type="ordered locus">TP03_0869</name>
</gene>
<keyword evidence="1" id="KW-0732">Signal</keyword>
<dbReference type="STRING" id="5875.Q4MYH1"/>
<dbReference type="AlphaFoldDB" id="Q4MYH1"/>
<evidence type="ECO:0000256" key="1">
    <source>
        <dbReference type="SAM" id="SignalP"/>
    </source>
</evidence>
<sequence length="390" mass="44990">MNICVWHRSLLILILIKYVKCADKPTEQPPVSSESDSDEDDNFDVIVKGVQELLEDDDDKTAGESLVSDNVIQHGLGPLMGQGYTPPTYTPQPRQPYPQPVQQYVPGPTQHQQLPRAIHYEQIRVPRPPIFGNRVPIYQPRPPINILRPILAPPPILPSSGPKSQPGILGPAPGPLKHPTQILSDYNELLDKLREIELSLEITKDKDLELIKLFKNDGEGNLVEMSGKDYCIRFRNAHKIKILFRSELEKVVFKDDTIYTHLPGKPYCTEMTYNKNNSVFVFNRKGGFLYAESRENQWRIKFRNFPEFVQIYAQDHENRQFQLTEGHYYLDLTSKGSYKFSFIPGVKCTKIVINGSVVWKKTYAEFYPIIVTVTKRLNENIHQTKHRRHR</sequence>
<name>Q4MYH1_THEPA</name>
<dbReference type="InParanoid" id="Q4MYH1"/>
<comment type="caution">
    <text evidence="2">The sequence shown here is derived from an EMBL/GenBank/DDBJ whole genome shotgun (WGS) entry which is preliminary data.</text>
</comment>
<dbReference type="EMBL" id="AAGK01000006">
    <property type="protein sequence ID" value="EAN30711.1"/>
    <property type="molecule type" value="Genomic_DNA"/>
</dbReference>
<dbReference type="eggNOG" id="ENOG502QPJP">
    <property type="taxonomic scope" value="Eukaryota"/>
</dbReference>
<keyword evidence="3" id="KW-1185">Reference proteome</keyword>
<organism evidence="2 3">
    <name type="scientific">Theileria parva</name>
    <name type="common">East coast fever infection agent</name>
    <dbReference type="NCBI Taxonomy" id="5875"/>
    <lineage>
        <taxon>Eukaryota</taxon>
        <taxon>Sar</taxon>
        <taxon>Alveolata</taxon>
        <taxon>Apicomplexa</taxon>
        <taxon>Aconoidasida</taxon>
        <taxon>Piroplasmida</taxon>
        <taxon>Theileriidae</taxon>
        <taxon>Theileria</taxon>
    </lineage>
</organism>
<protein>
    <submittedName>
        <fullName evidence="2">Uncharacterized protein</fullName>
    </submittedName>
</protein>
<dbReference type="VEuPathDB" id="PiroplasmaDB:TpMuguga_03g00869"/>
<proteinExistence type="predicted"/>
<evidence type="ECO:0000313" key="2">
    <source>
        <dbReference type="EMBL" id="EAN30711.1"/>
    </source>
</evidence>
<dbReference type="InterPro" id="IPR007480">
    <property type="entry name" value="DUF529"/>
</dbReference>
<feature type="signal peptide" evidence="1">
    <location>
        <begin position="1"/>
        <end position="21"/>
    </location>
</feature>
<dbReference type="KEGG" id="tpv:TP03_0869"/>
<feature type="chain" id="PRO_5004240806" evidence="1">
    <location>
        <begin position="22"/>
        <end position="390"/>
    </location>
</feature>
<dbReference type="Pfam" id="PF04385">
    <property type="entry name" value="FAINT"/>
    <property type="match status" value="1"/>
</dbReference>